<evidence type="ECO:0000259" key="11">
    <source>
        <dbReference type="PROSITE" id="PS50110"/>
    </source>
</evidence>
<dbReference type="PIRSF" id="PIRSF006171">
    <property type="entry name" value="RR_citrat_malat"/>
    <property type="match status" value="1"/>
</dbReference>
<evidence type="ECO:0000256" key="2">
    <source>
        <dbReference type="ARBA" id="ARBA00022490"/>
    </source>
</evidence>
<dbReference type="GO" id="GO:0005737">
    <property type="term" value="C:cytoplasm"/>
    <property type="evidence" value="ECO:0007669"/>
    <property type="project" value="UniProtKB-SubCell"/>
</dbReference>
<gene>
    <name evidence="12" type="ORF">JFN87_19195</name>
</gene>
<dbReference type="InterPro" id="IPR005471">
    <property type="entry name" value="Tscrpt_reg_IclR_N"/>
</dbReference>
<keyword evidence="7 9" id="KW-0010">Activator</keyword>
<evidence type="ECO:0000256" key="7">
    <source>
        <dbReference type="ARBA" id="ARBA00023159"/>
    </source>
</evidence>
<sequence>MTPPGSFSVLVVDDDFRVAGIHAALVGDVPGFSVATTANSAGAALRATAATPVDLALVDIYLPDGSGIDLLRRMDCDAFVLSAAADGPTVRRAMSAGALAYLVKPFPAELLAEKLRGYARFRQLTGADSADQDVVESAYAALRGTPAARQARRPSARTATGDAVLSAVRGSDAPLSAGEVGALIGVSRATAQRYLAGLAGSGLLRMKLRYGTTGRPEQEYRIP</sequence>
<dbReference type="EMBL" id="JAGIQL010000079">
    <property type="protein sequence ID" value="MBP0459611.1"/>
    <property type="molecule type" value="Genomic_DNA"/>
</dbReference>
<dbReference type="InterPro" id="IPR036390">
    <property type="entry name" value="WH_DNA-bd_sf"/>
</dbReference>
<dbReference type="Pfam" id="PF09339">
    <property type="entry name" value="HTH_IclR"/>
    <property type="match status" value="1"/>
</dbReference>
<dbReference type="GO" id="GO:0003700">
    <property type="term" value="F:DNA-binding transcription factor activity"/>
    <property type="evidence" value="ECO:0007669"/>
    <property type="project" value="InterPro"/>
</dbReference>
<dbReference type="InterPro" id="IPR036388">
    <property type="entry name" value="WH-like_DNA-bd_sf"/>
</dbReference>
<keyword evidence="3 10" id="KW-0597">Phosphoprotein</keyword>
<dbReference type="SUPFAM" id="SSF46785">
    <property type="entry name" value="Winged helix' DNA-binding domain"/>
    <property type="match status" value="1"/>
</dbReference>
<dbReference type="InterPro" id="IPR001789">
    <property type="entry name" value="Sig_transdc_resp-reg_receiver"/>
</dbReference>
<comment type="caution">
    <text evidence="12">The sequence shown here is derived from an EMBL/GenBank/DDBJ whole genome shotgun (WGS) entry which is preliminary data.</text>
</comment>
<evidence type="ECO:0000256" key="9">
    <source>
        <dbReference type="PIRNR" id="PIRNR006171"/>
    </source>
</evidence>
<feature type="domain" description="Response regulatory" evidence="11">
    <location>
        <begin position="8"/>
        <end position="119"/>
    </location>
</feature>
<dbReference type="PANTHER" id="PTHR45526:SF1">
    <property type="entry name" value="TRANSCRIPTIONAL REGULATORY PROTEIN DCUR-RELATED"/>
    <property type="match status" value="1"/>
</dbReference>
<evidence type="ECO:0000256" key="8">
    <source>
        <dbReference type="ARBA" id="ARBA00023163"/>
    </source>
</evidence>
<dbReference type="SMART" id="SM00448">
    <property type="entry name" value="REC"/>
    <property type="match status" value="1"/>
</dbReference>
<dbReference type="Pfam" id="PF00072">
    <property type="entry name" value="Response_reg"/>
    <property type="match status" value="1"/>
</dbReference>
<keyword evidence="6 9" id="KW-0238">DNA-binding</keyword>
<dbReference type="SUPFAM" id="SSF52172">
    <property type="entry name" value="CheY-like"/>
    <property type="match status" value="1"/>
</dbReference>
<proteinExistence type="predicted"/>
<dbReference type="Proteomes" id="UP000670475">
    <property type="component" value="Unassembled WGS sequence"/>
</dbReference>
<dbReference type="PROSITE" id="PS50110">
    <property type="entry name" value="RESPONSE_REGULATORY"/>
    <property type="match status" value="1"/>
</dbReference>
<keyword evidence="8 9" id="KW-0804">Transcription</keyword>
<dbReference type="GO" id="GO:0003677">
    <property type="term" value="F:DNA binding"/>
    <property type="evidence" value="ECO:0007669"/>
    <property type="project" value="UniProtKB-KW"/>
</dbReference>
<evidence type="ECO:0000256" key="6">
    <source>
        <dbReference type="ARBA" id="ARBA00023125"/>
    </source>
</evidence>
<keyword evidence="5 9" id="KW-0805">Transcription regulation</keyword>
<dbReference type="Gene3D" id="3.40.50.2300">
    <property type="match status" value="1"/>
</dbReference>
<dbReference type="InterPro" id="IPR024187">
    <property type="entry name" value="Sig_transdc_resp-reg_cit/mal"/>
</dbReference>
<evidence type="ECO:0000256" key="1">
    <source>
        <dbReference type="ARBA" id="ARBA00004496"/>
    </source>
</evidence>
<reference evidence="12" key="1">
    <citation type="submission" date="2021-03" db="EMBL/GenBank/DDBJ databases">
        <title>Whole genome sequence of Streptomyces bomunensis MMS17-BM035.</title>
        <authorList>
            <person name="Lee J.H."/>
        </authorList>
    </citation>
    <scope>NUCLEOTIDE SEQUENCE</scope>
    <source>
        <strain evidence="12">MMS17-BM035</strain>
    </source>
</reference>
<dbReference type="InterPro" id="IPR011006">
    <property type="entry name" value="CheY-like_superfamily"/>
</dbReference>
<dbReference type="PANTHER" id="PTHR45526">
    <property type="entry name" value="TRANSCRIPTIONAL REGULATORY PROTEIN DPIA"/>
    <property type="match status" value="1"/>
</dbReference>
<feature type="modified residue" description="4-aspartylphosphate" evidence="10">
    <location>
        <position position="59"/>
    </location>
</feature>
<comment type="subcellular location">
    <subcellularLocation>
        <location evidence="1 9">Cytoplasm</location>
    </subcellularLocation>
</comment>
<organism evidence="12 13">
    <name type="scientific">Streptomyces montanisoli</name>
    <dbReference type="NCBI Taxonomy" id="2798581"/>
    <lineage>
        <taxon>Bacteria</taxon>
        <taxon>Bacillati</taxon>
        <taxon>Actinomycetota</taxon>
        <taxon>Actinomycetes</taxon>
        <taxon>Kitasatosporales</taxon>
        <taxon>Streptomycetaceae</taxon>
        <taxon>Streptomyces</taxon>
    </lineage>
</organism>
<protein>
    <recommendedName>
        <fullName evidence="9">Transcriptional regulatory protein</fullName>
    </recommendedName>
</protein>
<evidence type="ECO:0000313" key="12">
    <source>
        <dbReference type="EMBL" id="MBP0459611.1"/>
    </source>
</evidence>
<evidence type="ECO:0000256" key="3">
    <source>
        <dbReference type="ARBA" id="ARBA00022553"/>
    </source>
</evidence>
<keyword evidence="4 9" id="KW-0902">Two-component regulatory system</keyword>
<name>A0A940MFZ6_9ACTN</name>
<dbReference type="RefSeq" id="WP_209341615.1">
    <property type="nucleotide sequence ID" value="NZ_JAGIQL010000079.1"/>
</dbReference>
<evidence type="ECO:0000313" key="13">
    <source>
        <dbReference type="Proteomes" id="UP000670475"/>
    </source>
</evidence>
<evidence type="ECO:0000256" key="5">
    <source>
        <dbReference type="ARBA" id="ARBA00023015"/>
    </source>
</evidence>
<keyword evidence="13" id="KW-1185">Reference proteome</keyword>
<dbReference type="GO" id="GO:0000156">
    <property type="term" value="F:phosphorelay response regulator activity"/>
    <property type="evidence" value="ECO:0007669"/>
    <property type="project" value="TreeGrafter"/>
</dbReference>
<dbReference type="AlphaFoldDB" id="A0A940MFZ6"/>
<accession>A0A940MFZ6</accession>
<dbReference type="InterPro" id="IPR051271">
    <property type="entry name" value="2C-system_Tx_regulators"/>
</dbReference>
<evidence type="ECO:0000256" key="4">
    <source>
        <dbReference type="ARBA" id="ARBA00023012"/>
    </source>
</evidence>
<dbReference type="Gene3D" id="1.10.10.10">
    <property type="entry name" value="Winged helix-like DNA-binding domain superfamily/Winged helix DNA-binding domain"/>
    <property type="match status" value="1"/>
</dbReference>
<keyword evidence="2 9" id="KW-0963">Cytoplasm</keyword>
<evidence type="ECO:0000256" key="10">
    <source>
        <dbReference type="PROSITE-ProRule" id="PRU00169"/>
    </source>
</evidence>